<reference evidence="4 5" key="1">
    <citation type="submission" date="2008-02" db="EMBL/GenBank/DDBJ databases">
        <title>Complete sequence of Shewanella woodyi ATCC 51908.</title>
        <authorList>
            <consortium name="US DOE Joint Genome Institute"/>
            <person name="Copeland A."/>
            <person name="Lucas S."/>
            <person name="Lapidus A."/>
            <person name="Glavina del Rio T."/>
            <person name="Dalin E."/>
            <person name="Tice H."/>
            <person name="Bruce D."/>
            <person name="Goodwin L."/>
            <person name="Pitluck S."/>
            <person name="Sims D."/>
            <person name="Brettin T."/>
            <person name="Detter J.C."/>
            <person name="Han C."/>
            <person name="Kuske C.R."/>
            <person name="Schmutz J."/>
            <person name="Larimer F."/>
            <person name="Land M."/>
            <person name="Hauser L."/>
            <person name="Kyrpides N."/>
            <person name="Lykidis A."/>
            <person name="Zhao J.-S."/>
            <person name="Richardson P."/>
        </authorList>
    </citation>
    <scope>NUCLEOTIDE SEQUENCE [LARGE SCALE GENOMIC DNA]</scope>
    <source>
        <strain evidence="5">ATCC 51908 / MS32</strain>
    </source>
</reference>
<dbReference type="Pfam" id="PF13181">
    <property type="entry name" value="TPR_8"/>
    <property type="match status" value="2"/>
</dbReference>
<dbReference type="PANTHER" id="PTHR35038:SF8">
    <property type="entry name" value="C-TYPE POLYHEME CYTOCHROME OMCC"/>
    <property type="match status" value="1"/>
</dbReference>
<evidence type="ECO:0000256" key="3">
    <source>
        <dbReference type="SAM" id="SignalP"/>
    </source>
</evidence>
<proteinExistence type="predicted"/>
<keyword evidence="5" id="KW-1185">Reference proteome</keyword>
<dbReference type="Gene3D" id="1.10.1130.10">
    <property type="entry name" value="Flavocytochrome C3, Chain A"/>
    <property type="match status" value="1"/>
</dbReference>
<dbReference type="AlphaFoldDB" id="B1KJU2"/>
<dbReference type="InterPro" id="IPR019734">
    <property type="entry name" value="TPR_rpt"/>
</dbReference>
<feature type="chain" id="PRO_5002767134" evidence="3">
    <location>
        <begin position="24"/>
        <end position="654"/>
    </location>
</feature>
<dbReference type="InterPro" id="IPR051829">
    <property type="entry name" value="Multiheme_Cytochr_ET"/>
</dbReference>
<dbReference type="eggNOG" id="COG0457">
    <property type="taxonomic scope" value="Bacteria"/>
</dbReference>
<evidence type="ECO:0000256" key="1">
    <source>
        <dbReference type="ARBA" id="ARBA00022729"/>
    </source>
</evidence>
<keyword evidence="1 3" id="KW-0732">Signal</keyword>
<dbReference type="SUPFAM" id="SSF48452">
    <property type="entry name" value="TPR-like"/>
    <property type="match status" value="1"/>
</dbReference>
<dbReference type="SMART" id="SM00028">
    <property type="entry name" value="TPR"/>
    <property type="match status" value="5"/>
</dbReference>
<dbReference type="PROSITE" id="PS50005">
    <property type="entry name" value="TPR"/>
    <property type="match status" value="1"/>
</dbReference>
<name>B1KJU2_SHEWM</name>
<gene>
    <name evidence="4" type="ordered locus">Swoo_2854</name>
</gene>
<dbReference type="CDD" id="cd08168">
    <property type="entry name" value="Cytochrom_C3"/>
    <property type="match status" value="1"/>
</dbReference>
<evidence type="ECO:0000313" key="5">
    <source>
        <dbReference type="Proteomes" id="UP000002168"/>
    </source>
</evidence>
<feature type="signal peptide" evidence="3">
    <location>
        <begin position="1"/>
        <end position="23"/>
    </location>
</feature>
<dbReference type="SUPFAM" id="SSF48695">
    <property type="entry name" value="Multiheme cytochromes"/>
    <property type="match status" value="1"/>
</dbReference>
<evidence type="ECO:0000313" key="4">
    <source>
        <dbReference type="EMBL" id="ACA87129.1"/>
    </source>
</evidence>
<dbReference type="Proteomes" id="UP000002168">
    <property type="component" value="Chromosome"/>
</dbReference>
<keyword evidence="2" id="KW-0802">TPR repeat</keyword>
<dbReference type="HOGENOM" id="CLU_029191_0_0_6"/>
<dbReference type="InterPro" id="IPR036280">
    <property type="entry name" value="Multihaem_cyt_sf"/>
</dbReference>
<protein>
    <submittedName>
        <fullName evidence="4">TPR repeat-containing protein</fullName>
    </submittedName>
</protein>
<evidence type="ECO:0000256" key="2">
    <source>
        <dbReference type="PROSITE-ProRule" id="PRU00339"/>
    </source>
</evidence>
<dbReference type="PANTHER" id="PTHR35038">
    <property type="entry name" value="DISSIMILATORY SULFITE REDUCTASE SIRA"/>
    <property type="match status" value="1"/>
</dbReference>
<dbReference type="Gene3D" id="1.25.40.10">
    <property type="entry name" value="Tetratricopeptide repeat domain"/>
    <property type="match status" value="1"/>
</dbReference>
<sequence length="654" mass="74206" precursor="true">MDNFFLKQLLLACLCLICLPVYSVGTLQAPLGFEVTTGAAAGYVDSKACAVCHNELYQSYQEVGMANSFFPAKVEHALANYNAEPLYHSASQRYYQMRKTDSEIIFKRYQKDADGKVINLFEQRVDWFLGSGNKVRSYLYQTENGQLYLLPIDWYSETGEWQMHPGFEEKDHSGVLREVNRECMFCHNAYPQVEQGSDIAWKPNLFPKNLPHGTGCQRCHGPGAKHIQTALDVEPLTDIRSAITNPAKLSNRQRDSVCLQCHLLPSGAIVGQRRFERPIYSFRPGEFINDYLLHVDVVDAELPKSERFEINHQGYRFLQSPCYLKSEGKLTCISCHNPHKKVTQEERVEHFSAVCKSCHTPHQAIVSDDIKNSKDCTGCHMPKRRAQDVVHAVMTDHRIQVKSASARERLAPMDKVPPKINALDFLLPSLSPKHAEGEIYKAVSVLQSFTSPSMVDKLQANLLKSEFKEITPWLVLANAQINLKRFQDAEKTLNRALEIEKANPKALQLSAVAMLTQGKAELAESLFKQALMQQPNSADLNFNDGLLQLNNSNYKKAEKRFQKAISQRHNLAIAWYYLGYLANKERPSMQAIVHFKRALEIEPSHTRSYIAIAETYIKLGKHEQALRYLTHGGMVATQPGLILKKLKQLQSRPK</sequence>
<dbReference type="KEGG" id="swd:Swoo_2854"/>
<dbReference type="STRING" id="392500.Swoo_2854"/>
<dbReference type="Gene3D" id="3.90.10.10">
    <property type="entry name" value="Cytochrome C3"/>
    <property type="match status" value="1"/>
</dbReference>
<dbReference type="InterPro" id="IPR011990">
    <property type="entry name" value="TPR-like_helical_dom_sf"/>
</dbReference>
<accession>B1KJU2</accession>
<dbReference type="EMBL" id="CP000961">
    <property type="protein sequence ID" value="ACA87129.1"/>
    <property type="molecule type" value="Genomic_DNA"/>
</dbReference>
<organism evidence="4 5">
    <name type="scientific">Shewanella woodyi (strain ATCC 51908 / MS32)</name>
    <dbReference type="NCBI Taxonomy" id="392500"/>
    <lineage>
        <taxon>Bacteria</taxon>
        <taxon>Pseudomonadati</taxon>
        <taxon>Pseudomonadota</taxon>
        <taxon>Gammaproteobacteria</taxon>
        <taxon>Alteromonadales</taxon>
        <taxon>Shewanellaceae</taxon>
        <taxon>Shewanella</taxon>
    </lineage>
</organism>
<feature type="repeat" description="TPR" evidence="2">
    <location>
        <begin position="572"/>
        <end position="605"/>
    </location>
</feature>